<organism evidence="4 5">
    <name type="scientific">Beutenbergia cavernae (strain ATCC BAA-8 / DSM 12333 / CCUG 43141 / JCM 11478 / NBRC 16432 / NCIMB 13614 / HKI 0122)</name>
    <dbReference type="NCBI Taxonomy" id="471853"/>
    <lineage>
        <taxon>Bacteria</taxon>
        <taxon>Bacillati</taxon>
        <taxon>Actinomycetota</taxon>
        <taxon>Actinomycetes</taxon>
        <taxon>Micrococcales</taxon>
        <taxon>Beutenbergiaceae</taxon>
        <taxon>Beutenbergia</taxon>
    </lineage>
</organism>
<dbReference type="HOGENOM" id="CLU_069615_2_0_11"/>
<dbReference type="KEGG" id="bcv:Bcav_3961"/>
<proteinExistence type="predicted"/>
<feature type="domain" description="VWFA" evidence="3">
    <location>
        <begin position="70"/>
        <end position="192"/>
    </location>
</feature>
<sequence length="399" mass="42184">MTLRMLWPLWVIVIVFGPLLALTIWQAVRHTGGRRRDWFRRAGIVAGVVVIGLCPAVPDRQGQTLQSNAELFFVVDRTGSMAAEDWNGGAPRLDGVRNDLVALTEAMAGARYSIIGWDSQATRQLPLTTDARAVRSWADTLRQEVSAYSAGTAVDRPLEALRDALEGAAERNPGNVRLVFFLSDGENTNGDDSAAGEMASYEELAPLVDGGAVLGYGTSEGGRMRMYDGTDATGAGTDAPFITDPTQSGSPDAISRIDETTLRTIAEQLGVEYSHRIEPSSVDSLVSGIDVQDIASDGRREVTTYTDVYWPAALVVALLLAWEAWSIGRSVPAATRGDDDGRRARARARSRERAAAQSRTGAGANGAPALPPLPGATAPLDPAGGSAQQPIGAGRGGNG</sequence>
<evidence type="ECO:0000256" key="2">
    <source>
        <dbReference type="SAM" id="Phobius"/>
    </source>
</evidence>
<evidence type="ECO:0000259" key="3">
    <source>
        <dbReference type="PROSITE" id="PS50234"/>
    </source>
</evidence>
<dbReference type="STRING" id="471853.Bcav_3961"/>
<dbReference type="OrthoDB" id="9814325at2"/>
<gene>
    <name evidence="4" type="ordered locus">Bcav_3961</name>
</gene>
<evidence type="ECO:0000256" key="1">
    <source>
        <dbReference type="SAM" id="MobiDB-lite"/>
    </source>
</evidence>
<dbReference type="SUPFAM" id="SSF53300">
    <property type="entry name" value="vWA-like"/>
    <property type="match status" value="1"/>
</dbReference>
<name>C5C562_BEUC1</name>
<protein>
    <submittedName>
        <fullName evidence="4">von Willebrand factor type A</fullName>
    </submittedName>
</protein>
<dbReference type="Pfam" id="PF13519">
    <property type="entry name" value="VWA_2"/>
    <property type="match status" value="1"/>
</dbReference>
<accession>C5C562</accession>
<keyword evidence="2" id="KW-1133">Transmembrane helix</keyword>
<feature type="compositionally biased region" description="Low complexity" evidence="1">
    <location>
        <begin position="375"/>
        <end position="385"/>
    </location>
</feature>
<keyword evidence="5" id="KW-1185">Reference proteome</keyword>
<keyword evidence="2" id="KW-0472">Membrane</keyword>
<dbReference type="PROSITE" id="PS50234">
    <property type="entry name" value="VWFA"/>
    <property type="match status" value="1"/>
</dbReference>
<dbReference type="RefSeq" id="WP_015884439.1">
    <property type="nucleotide sequence ID" value="NC_012669.1"/>
</dbReference>
<reference evidence="4 5" key="1">
    <citation type="journal article" date="2009" name="Stand. Genomic Sci.">
        <title>Complete genome sequence of Beutenbergia cavernae type strain (HKI 0122).</title>
        <authorList>
            <person name="Land M."/>
            <person name="Pukall R."/>
            <person name="Abt B."/>
            <person name="Goker M."/>
            <person name="Rohde M."/>
            <person name="Glavina Del Rio T."/>
            <person name="Tice H."/>
            <person name="Copeland A."/>
            <person name="Cheng J.F."/>
            <person name="Lucas S."/>
            <person name="Chen F."/>
            <person name="Nolan M."/>
            <person name="Bruce D."/>
            <person name="Goodwin L."/>
            <person name="Pitluck S."/>
            <person name="Ivanova N."/>
            <person name="Mavromatis K."/>
            <person name="Ovchinnikova G."/>
            <person name="Pati A."/>
            <person name="Chen A."/>
            <person name="Palaniappan K."/>
            <person name="Hauser L."/>
            <person name="Chang Y.J."/>
            <person name="Jefferies C.C."/>
            <person name="Saunders E."/>
            <person name="Brettin T."/>
            <person name="Detter J.C."/>
            <person name="Han C."/>
            <person name="Chain P."/>
            <person name="Bristow J."/>
            <person name="Eisen J.A."/>
            <person name="Markowitz V."/>
            <person name="Hugenholtz P."/>
            <person name="Kyrpides N.C."/>
            <person name="Klenk H.P."/>
            <person name="Lapidus A."/>
        </authorList>
    </citation>
    <scope>NUCLEOTIDE SEQUENCE [LARGE SCALE GENOMIC DNA]</scope>
    <source>
        <strain evidence="5">ATCC BAA-8 / DSM 12333 / NBRC 16432</strain>
    </source>
</reference>
<feature type="compositionally biased region" description="Basic and acidic residues" evidence="1">
    <location>
        <begin position="336"/>
        <end position="354"/>
    </location>
</feature>
<dbReference type="Gene3D" id="3.40.50.410">
    <property type="entry name" value="von Willebrand factor, type A domain"/>
    <property type="match status" value="1"/>
</dbReference>
<dbReference type="InterPro" id="IPR036465">
    <property type="entry name" value="vWFA_dom_sf"/>
</dbReference>
<dbReference type="InterPro" id="IPR002035">
    <property type="entry name" value="VWF_A"/>
</dbReference>
<evidence type="ECO:0000313" key="5">
    <source>
        <dbReference type="Proteomes" id="UP000007962"/>
    </source>
</evidence>
<dbReference type="AlphaFoldDB" id="C5C562"/>
<dbReference type="Proteomes" id="UP000007962">
    <property type="component" value="Chromosome"/>
</dbReference>
<keyword evidence="2" id="KW-0812">Transmembrane</keyword>
<feature type="transmembrane region" description="Helical" evidence="2">
    <location>
        <begin position="6"/>
        <end position="26"/>
    </location>
</feature>
<evidence type="ECO:0000313" key="4">
    <source>
        <dbReference type="EMBL" id="ACQ82202.1"/>
    </source>
</evidence>
<dbReference type="eggNOG" id="COG2304">
    <property type="taxonomic scope" value="Bacteria"/>
</dbReference>
<feature type="region of interest" description="Disordered" evidence="1">
    <location>
        <begin position="332"/>
        <end position="399"/>
    </location>
</feature>
<dbReference type="EMBL" id="CP001618">
    <property type="protein sequence ID" value="ACQ82202.1"/>
    <property type="molecule type" value="Genomic_DNA"/>
</dbReference>